<reference evidence="2" key="1">
    <citation type="submission" date="2011-07" db="EMBL/GenBank/DDBJ databases">
        <authorList>
            <person name="Stanhope M.J."/>
            <person name="Durkin A.S."/>
            <person name="Hostetler J."/>
            <person name="Kim M."/>
            <person name="Radune D."/>
            <person name="Singh I."/>
            <person name="Town C.D."/>
        </authorList>
    </citation>
    <scope>NUCLEOTIDE SEQUENCE [LARGE SCALE GENOMIC DNA]</scope>
    <source>
        <strain evidence="2">HS-6</strain>
    </source>
</reference>
<accession>G5JPK6</accession>
<proteinExistence type="predicted"/>
<keyword evidence="1" id="KW-1133">Transmembrane helix</keyword>
<keyword evidence="3" id="KW-1185">Reference proteome</keyword>
<sequence length="190" mass="20906">MTKNDYLQQLDKYLRKLPHQDYQEAMDYFTEYFDEAGPSNESQVIQELGSPKDAAKDIIHNILDEKSDRVYANSKSRLALIWIAILACLLNPFSWALLAVVFTILATGVAMIFIFFMLGIAGAISGIAIFIDGLTYLGSTWAGSLIGIGIGMLFAGFACLLILATSEASKWLGRGTVGLVRWANKKGKRS</sequence>
<dbReference type="Proteomes" id="UP000004322">
    <property type="component" value="Unassembled WGS sequence"/>
</dbReference>
<name>G5JPK6_STRCG</name>
<dbReference type="RefSeq" id="WP_004227579.1">
    <property type="nucleotide sequence ID" value="NZ_AEUV02000002.1"/>
</dbReference>
<evidence type="ECO:0000313" key="2">
    <source>
        <dbReference type="EMBL" id="EHI74410.1"/>
    </source>
</evidence>
<dbReference type="EMBL" id="AEUV02000002">
    <property type="protein sequence ID" value="EHI74410.1"/>
    <property type="molecule type" value="Genomic_DNA"/>
</dbReference>
<evidence type="ECO:0000313" key="3">
    <source>
        <dbReference type="Proteomes" id="UP000004322"/>
    </source>
</evidence>
<dbReference type="eggNOG" id="COG4709">
    <property type="taxonomic scope" value="Bacteria"/>
</dbReference>
<dbReference type="OrthoDB" id="95800at2"/>
<dbReference type="STRING" id="873449.STRCR_0359"/>
<keyword evidence="1" id="KW-0472">Membrane</keyword>
<dbReference type="AlphaFoldDB" id="G5JPK6"/>
<dbReference type="Pfam" id="PF22564">
    <property type="entry name" value="HAAS"/>
    <property type="match status" value="1"/>
</dbReference>
<feature type="transmembrane region" description="Helical" evidence="1">
    <location>
        <begin position="79"/>
        <end position="102"/>
    </location>
</feature>
<evidence type="ECO:0000256" key="1">
    <source>
        <dbReference type="SAM" id="Phobius"/>
    </source>
</evidence>
<comment type="caution">
    <text evidence="2">The sequence shown here is derived from an EMBL/GenBank/DDBJ whole genome shotgun (WGS) entry which is preliminary data.</text>
</comment>
<feature type="transmembrane region" description="Helical" evidence="1">
    <location>
        <begin position="143"/>
        <end position="164"/>
    </location>
</feature>
<feature type="transmembrane region" description="Helical" evidence="1">
    <location>
        <begin position="109"/>
        <end position="131"/>
    </location>
</feature>
<gene>
    <name evidence="2" type="ORF">STRCR_0359</name>
</gene>
<protein>
    <submittedName>
        <fullName evidence="2">Uncharacterized protein</fullName>
    </submittedName>
</protein>
<keyword evidence="1" id="KW-0812">Transmembrane</keyword>
<organism evidence="2 3">
    <name type="scientific">Streptococcus criceti HS-6</name>
    <dbReference type="NCBI Taxonomy" id="873449"/>
    <lineage>
        <taxon>Bacteria</taxon>
        <taxon>Bacillati</taxon>
        <taxon>Bacillota</taxon>
        <taxon>Bacilli</taxon>
        <taxon>Lactobacillales</taxon>
        <taxon>Streptococcaceae</taxon>
        <taxon>Streptococcus</taxon>
    </lineage>
</organism>